<comment type="caution">
    <text evidence="7">The sequence shown here is derived from an EMBL/GenBank/DDBJ whole genome shotgun (WGS) entry which is preliminary data.</text>
</comment>
<evidence type="ECO:0000256" key="1">
    <source>
        <dbReference type="ARBA" id="ARBA00004167"/>
    </source>
</evidence>
<feature type="compositionally biased region" description="Polar residues" evidence="6">
    <location>
        <begin position="494"/>
        <end position="505"/>
    </location>
</feature>
<accession>A0A4S4E5J1</accession>
<dbReference type="InterPro" id="IPR008511">
    <property type="entry name" value="ROH1-like"/>
</dbReference>
<keyword evidence="2" id="KW-0812">Transmembrane</keyword>
<keyword evidence="8" id="KW-1185">Reference proteome</keyword>
<protein>
    <submittedName>
        <fullName evidence="7">Uncharacterized protein</fullName>
    </submittedName>
</protein>
<evidence type="ECO:0000313" key="8">
    <source>
        <dbReference type="Proteomes" id="UP000306102"/>
    </source>
</evidence>
<name>A0A4S4E5J1_CAMSN</name>
<evidence type="ECO:0000256" key="4">
    <source>
        <dbReference type="ARBA" id="ARBA00023136"/>
    </source>
</evidence>
<organism evidence="7 8">
    <name type="scientific">Camellia sinensis var. sinensis</name>
    <name type="common">China tea</name>
    <dbReference type="NCBI Taxonomy" id="542762"/>
    <lineage>
        <taxon>Eukaryota</taxon>
        <taxon>Viridiplantae</taxon>
        <taxon>Streptophyta</taxon>
        <taxon>Embryophyta</taxon>
        <taxon>Tracheophyta</taxon>
        <taxon>Spermatophyta</taxon>
        <taxon>Magnoliopsida</taxon>
        <taxon>eudicotyledons</taxon>
        <taxon>Gunneridae</taxon>
        <taxon>Pentapetalae</taxon>
        <taxon>asterids</taxon>
        <taxon>Ericales</taxon>
        <taxon>Theaceae</taxon>
        <taxon>Camellia</taxon>
    </lineage>
</organism>
<dbReference type="AlphaFoldDB" id="A0A4S4E5J1"/>
<dbReference type="GO" id="GO:0016020">
    <property type="term" value="C:membrane"/>
    <property type="evidence" value="ECO:0007669"/>
    <property type="project" value="UniProtKB-SubCell"/>
</dbReference>
<keyword evidence="4" id="KW-0472">Membrane</keyword>
<evidence type="ECO:0000256" key="2">
    <source>
        <dbReference type="ARBA" id="ARBA00022692"/>
    </source>
</evidence>
<gene>
    <name evidence="7" type="ORF">TEA_024583</name>
</gene>
<dbReference type="Proteomes" id="UP000306102">
    <property type="component" value="Unassembled WGS sequence"/>
</dbReference>
<sequence>MLTNCNKFLGVNSYRMFALALNGVSATKLESFLGVNPYRTFAPVLNGAPANKLESLKGRINVCEFSRVLDLGFETSCILGMLLMNLVELFCLVTMPSTDHQGSSMPFASFRRSILNIRSDQVHSMEMNLDSVARDSELEAFYKQIFDRFRDLSAANADEFLSATWLQKLLDAFLGCQEEFRVILCKNSARLSKPPLDRFVSEFFEKSVKALDICNATRDGIEKIRMWQKNLEIVLCALDSRQRMFGEGQFRRARKALMDLALVMLDEKETGSVLSQRNRSFGREFSRVLDLGFETSCILGMLLMNLVELFCLVTMPSTDHQGSSMPFASFRRSILNIRSDQVHSMEMNLDSVARDSELEAFYKQIFDRFRDLSAANADEFLSATWLQKLLDAFLGCQEEFRVILCKNSARLLKPPLDRFVSEFFEKSVKALDICNATRDGIEKIRMWQKNLEIVLCALDSRQRMFGEGQFRRARKALMDLALVMLDEKETGSVLSQRNRSFGRNNTSKDHNRHKPGHSRSLSWSVSRSWSSAKQLQSIANSLVPPRANEVVATNGLAVPVFAMSSVLMFVLWTLVAAIPCQDRGLQIHFTIPRQYSWGTPLLLLHDRILDESKKRDRHNCNGLLKEVYQIEKSIRHMTDLVDSVQFPLTEEQKEEVERGVQELTLAFDACKNGLDPLECEVREAFRKIMSCRTEGLEFLNKGNTTG</sequence>
<dbReference type="PANTHER" id="PTHR31509">
    <property type="entry name" value="BPS1-LIKE PROTEIN"/>
    <property type="match status" value="1"/>
</dbReference>
<evidence type="ECO:0000256" key="5">
    <source>
        <dbReference type="ARBA" id="ARBA00035114"/>
    </source>
</evidence>
<dbReference type="EMBL" id="SDRB02007803">
    <property type="protein sequence ID" value="THG10615.1"/>
    <property type="molecule type" value="Genomic_DNA"/>
</dbReference>
<feature type="region of interest" description="Disordered" evidence="6">
    <location>
        <begin position="494"/>
        <end position="521"/>
    </location>
</feature>
<keyword evidence="3" id="KW-1133">Transmembrane helix</keyword>
<comment type="subcellular location">
    <subcellularLocation>
        <location evidence="1">Membrane</location>
        <topology evidence="1">Single-pass membrane protein</topology>
    </subcellularLocation>
</comment>
<dbReference type="Pfam" id="PF05633">
    <property type="entry name" value="ROH1-like"/>
    <property type="match status" value="2"/>
</dbReference>
<evidence type="ECO:0000256" key="3">
    <source>
        <dbReference type="ARBA" id="ARBA00022989"/>
    </source>
</evidence>
<proteinExistence type="inferred from homology"/>
<reference evidence="7 8" key="1">
    <citation type="journal article" date="2018" name="Proc. Natl. Acad. Sci. U.S.A.">
        <title>Draft genome sequence of Camellia sinensis var. sinensis provides insights into the evolution of the tea genome and tea quality.</title>
        <authorList>
            <person name="Wei C."/>
            <person name="Yang H."/>
            <person name="Wang S."/>
            <person name="Zhao J."/>
            <person name="Liu C."/>
            <person name="Gao L."/>
            <person name="Xia E."/>
            <person name="Lu Y."/>
            <person name="Tai Y."/>
            <person name="She G."/>
            <person name="Sun J."/>
            <person name="Cao H."/>
            <person name="Tong W."/>
            <person name="Gao Q."/>
            <person name="Li Y."/>
            <person name="Deng W."/>
            <person name="Jiang X."/>
            <person name="Wang W."/>
            <person name="Chen Q."/>
            <person name="Zhang S."/>
            <person name="Li H."/>
            <person name="Wu J."/>
            <person name="Wang P."/>
            <person name="Li P."/>
            <person name="Shi C."/>
            <person name="Zheng F."/>
            <person name="Jian J."/>
            <person name="Huang B."/>
            <person name="Shan D."/>
            <person name="Shi M."/>
            <person name="Fang C."/>
            <person name="Yue Y."/>
            <person name="Li F."/>
            <person name="Li D."/>
            <person name="Wei S."/>
            <person name="Han B."/>
            <person name="Jiang C."/>
            <person name="Yin Y."/>
            <person name="Xia T."/>
            <person name="Zhang Z."/>
            <person name="Bennetzen J.L."/>
            <person name="Zhao S."/>
            <person name="Wan X."/>
        </authorList>
    </citation>
    <scope>NUCLEOTIDE SEQUENCE [LARGE SCALE GENOMIC DNA]</scope>
    <source>
        <strain evidence="8">cv. Shuchazao</strain>
        <tissue evidence="7">Leaf</tissue>
    </source>
</reference>
<comment type="similarity">
    <text evidence="5">Belongs to the ROH1 family.</text>
</comment>
<evidence type="ECO:0000313" key="7">
    <source>
        <dbReference type="EMBL" id="THG10615.1"/>
    </source>
</evidence>
<evidence type="ECO:0000256" key="6">
    <source>
        <dbReference type="SAM" id="MobiDB-lite"/>
    </source>
</evidence>